<comment type="subcellular location">
    <subcellularLocation>
        <location evidence="2">Cell inner membrane</location>
        <topology evidence="2">Multi-pass membrane protein</topology>
    </subcellularLocation>
</comment>
<keyword evidence="14 17" id="KW-0472">Membrane</keyword>
<dbReference type="eggNOG" id="COG4191">
    <property type="taxonomic scope" value="Bacteria"/>
</dbReference>
<evidence type="ECO:0000259" key="18">
    <source>
        <dbReference type="PROSITE" id="PS50109"/>
    </source>
</evidence>
<dbReference type="SUPFAM" id="SSF47384">
    <property type="entry name" value="Homodimeric domain of signal transducing histidine kinase"/>
    <property type="match status" value="1"/>
</dbReference>
<evidence type="ECO:0000256" key="10">
    <source>
        <dbReference type="ARBA" id="ARBA00022777"/>
    </source>
</evidence>
<dbReference type="EMBL" id="CP000089">
    <property type="protein sequence ID" value="AAZ46890.1"/>
    <property type="molecule type" value="Genomic_DNA"/>
</dbReference>
<evidence type="ECO:0000256" key="16">
    <source>
        <dbReference type="SAM" id="Coils"/>
    </source>
</evidence>
<comment type="catalytic activity">
    <reaction evidence="1">
        <text>ATP + protein L-histidine = ADP + protein N-phospho-L-histidine.</text>
        <dbReference type="EC" id="2.7.13.3"/>
    </reaction>
</comment>
<dbReference type="STRING" id="159087.Daro_2150"/>
<dbReference type="InterPro" id="IPR036097">
    <property type="entry name" value="HisK_dim/P_sf"/>
</dbReference>
<proteinExistence type="predicted"/>
<sequence>MLGAAVAFCLLLGWLAYRTLFAVTLDNERRLAAQRLDAFALSLEATLSRHESLPGLLALDPSLAAVLGEPDSQPRIAAANAYLEAAQQGANVAVTFLIDAQGKTVAASNWRLPRSFVGHNYAFRPYFRDALANGLGRFYGVGVTTGEPGYFLAAPVREQGRVLGVIVLKVGLESMEQALANAGDTLLLADADGVVFLSSDRQLRYRSLAPLGDAVQARLAETQQYGMQHITPLADQPLMLTATQPVRLALSGEAPRERLIHARPVGHSGWQVVQLGDPGEARATALGAAAAVAFAAAFTLGLAAHFRHRARRRDELRRVYDELENRIAERTADLTEQIAALESTKAILRETRDAAVQAGKLATLGQMSAGISHELNQPLAALQTFADNASALLARGRYEEVAENLQMISELVDRTGRIVRQLKTFARKEAPTPQAVTVASAIEHALMIVEPRRREIGAHIVVEPQSAALLVIAEAGRLEQVLVNLLRNGLDAMAGQTAPVLEVAARREGSVVSMAVRDHGAGLSDEARNHLFEPFYTTKPAGEGLGLGLALSLTIAESYGGTLSAHNAPDGGAVFVLTLPTAGDPNASSDT</sequence>
<dbReference type="Pfam" id="PF02518">
    <property type="entry name" value="HATPase_c"/>
    <property type="match status" value="1"/>
</dbReference>
<evidence type="ECO:0000256" key="6">
    <source>
        <dbReference type="ARBA" id="ARBA00022553"/>
    </source>
</evidence>
<keyword evidence="8 17" id="KW-0812">Transmembrane</keyword>
<evidence type="ECO:0000256" key="12">
    <source>
        <dbReference type="ARBA" id="ARBA00022989"/>
    </source>
</evidence>
<reference evidence="19" key="1">
    <citation type="submission" date="2005-08" db="EMBL/GenBank/DDBJ databases">
        <title>Complete sequence of Dechloromonas aromatica RCB.</title>
        <authorList>
            <person name="Salinero K.K."/>
            <person name="Copeland A."/>
            <person name="Lucas S."/>
            <person name="Lapidus A."/>
            <person name="Barry K."/>
            <person name="Detter J.C."/>
            <person name="Glavina T."/>
            <person name="Hammon N."/>
            <person name="Israni S."/>
            <person name="Pitluck S."/>
            <person name="Di Bartolo G."/>
            <person name="Trong S."/>
            <person name="Schmutz J."/>
            <person name="Larimer F."/>
            <person name="Land M."/>
            <person name="Ivanova N."/>
            <person name="Richardson P."/>
        </authorList>
    </citation>
    <scope>NUCLEOTIDE SEQUENCE</scope>
    <source>
        <strain evidence="19">RCB</strain>
    </source>
</reference>
<evidence type="ECO:0000313" key="19">
    <source>
        <dbReference type="EMBL" id="AAZ46890.1"/>
    </source>
</evidence>
<dbReference type="InterPro" id="IPR033479">
    <property type="entry name" value="dCache_1"/>
</dbReference>
<dbReference type="AlphaFoldDB" id="Q47E41"/>
<dbReference type="Pfam" id="PF00512">
    <property type="entry name" value="HisKA"/>
    <property type="match status" value="1"/>
</dbReference>
<evidence type="ECO:0000256" key="3">
    <source>
        <dbReference type="ARBA" id="ARBA00012438"/>
    </source>
</evidence>
<feature type="coiled-coil region" evidence="16">
    <location>
        <begin position="313"/>
        <end position="351"/>
    </location>
</feature>
<dbReference type="InterPro" id="IPR004358">
    <property type="entry name" value="Sig_transdc_His_kin-like_C"/>
</dbReference>
<evidence type="ECO:0000256" key="14">
    <source>
        <dbReference type="ARBA" id="ARBA00023136"/>
    </source>
</evidence>
<dbReference type="PRINTS" id="PR00344">
    <property type="entry name" value="BCTRLSENSOR"/>
</dbReference>
<dbReference type="Gene3D" id="3.30.450.20">
    <property type="entry name" value="PAS domain"/>
    <property type="match status" value="2"/>
</dbReference>
<feature type="domain" description="Histidine kinase" evidence="18">
    <location>
        <begin position="370"/>
        <end position="583"/>
    </location>
</feature>
<gene>
    <name evidence="19" type="ordered locus">Daro_2150</name>
</gene>
<keyword evidence="12 17" id="KW-1133">Transmembrane helix</keyword>
<evidence type="ECO:0000256" key="5">
    <source>
        <dbReference type="ARBA" id="ARBA00022519"/>
    </source>
</evidence>
<dbReference type="SUPFAM" id="SSF55874">
    <property type="entry name" value="ATPase domain of HSP90 chaperone/DNA topoisomerase II/histidine kinase"/>
    <property type="match status" value="1"/>
</dbReference>
<dbReference type="InterPro" id="IPR003661">
    <property type="entry name" value="HisK_dim/P_dom"/>
</dbReference>
<dbReference type="PANTHER" id="PTHR43065:SF46">
    <property type="entry name" value="C4-DICARBOXYLATE TRANSPORT SENSOR PROTEIN DCTB"/>
    <property type="match status" value="1"/>
</dbReference>
<evidence type="ECO:0000256" key="17">
    <source>
        <dbReference type="SAM" id="Phobius"/>
    </source>
</evidence>
<evidence type="ECO:0000256" key="9">
    <source>
        <dbReference type="ARBA" id="ARBA00022741"/>
    </source>
</evidence>
<evidence type="ECO:0000256" key="8">
    <source>
        <dbReference type="ARBA" id="ARBA00022692"/>
    </source>
</evidence>
<dbReference type="PROSITE" id="PS50109">
    <property type="entry name" value="HIS_KIN"/>
    <property type="match status" value="1"/>
</dbReference>
<dbReference type="SUPFAM" id="SSF103190">
    <property type="entry name" value="Sensory domain-like"/>
    <property type="match status" value="1"/>
</dbReference>
<keyword evidence="11 19" id="KW-0067">ATP-binding</keyword>
<dbReference type="Gene3D" id="3.30.565.10">
    <property type="entry name" value="Histidine kinase-like ATPase, C-terminal domain"/>
    <property type="match status" value="1"/>
</dbReference>
<keyword evidence="16" id="KW-0175">Coiled coil</keyword>
<dbReference type="InterPro" id="IPR017055">
    <property type="entry name" value="Sig_transdc_His_kinase_DctB"/>
</dbReference>
<evidence type="ECO:0000256" key="13">
    <source>
        <dbReference type="ARBA" id="ARBA00023012"/>
    </source>
</evidence>
<dbReference type="InterPro" id="IPR036890">
    <property type="entry name" value="HATPase_C_sf"/>
</dbReference>
<dbReference type="FunFam" id="3.30.450.20:FF:000127">
    <property type="entry name" value="C4-dicarboxylate transport sensor protein"/>
    <property type="match status" value="1"/>
</dbReference>
<evidence type="ECO:0000256" key="7">
    <source>
        <dbReference type="ARBA" id="ARBA00022679"/>
    </source>
</evidence>
<keyword evidence="10 19" id="KW-0418">Kinase</keyword>
<evidence type="ECO:0000256" key="15">
    <source>
        <dbReference type="ARBA" id="ARBA00073143"/>
    </source>
</evidence>
<evidence type="ECO:0000256" key="4">
    <source>
        <dbReference type="ARBA" id="ARBA00022475"/>
    </source>
</evidence>
<evidence type="ECO:0000256" key="11">
    <source>
        <dbReference type="ARBA" id="ARBA00022840"/>
    </source>
</evidence>
<keyword evidence="4" id="KW-1003">Cell membrane</keyword>
<keyword evidence="7" id="KW-0808">Transferase</keyword>
<accession>Q47E41</accession>
<dbReference type="EC" id="2.7.13.3" evidence="3"/>
<dbReference type="InterPro" id="IPR003594">
    <property type="entry name" value="HATPase_dom"/>
</dbReference>
<dbReference type="GO" id="GO:0005886">
    <property type="term" value="C:plasma membrane"/>
    <property type="evidence" value="ECO:0007669"/>
    <property type="project" value="UniProtKB-SubCell"/>
</dbReference>
<dbReference type="KEGG" id="dar:Daro_2150"/>
<dbReference type="FunFam" id="1.10.287.130:FF:000049">
    <property type="entry name" value="C4-dicarboxylate transport sensor protein DctB"/>
    <property type="match status" value="1"/>
</dbReference>
<evidence type="ECO:0000256" key="2">
    <source>
        <dbReference type="ARBA" id="ARBA00004429"/>
    </source>
</evidence>
<dbReference type="InterPro" id="IPR029151">
    <property type="entry name" value="Sensor-like_sf"/>
</dbReference>
<name>Q47E41_DECAR</name>
<protein>
    <recommendedName>
        <fullName evidence="15">C4-dicarboxylate transport sensor protein DctB</fullName>
        <ecNumber evidence="3">2.7.13.3</ecNumber>
    </recommendedName>
</protein>
<keyword evidence="5" id="KW-0997">Cell inner membrane</keyword>
<dbReference type="GO" id="GO:0000155">
    <property type="term" value="F:phosphorelay sensor kinase activity"/>
    <property type="evidence" value="ECO:0007669"/>
    <property type="project" value="InterPro"/>
</dbReference>
<dbReference type="CDD" id="cd12914">
    <property type="entry name" value="PDC1_DGC_like"/>
    <property type="match status" value="1"/>
</dbReference>
<keyword evidence="6" id="KW-0597">Phosphoprotein</keyword>
<dbReference type="SMART" id="SM00387">
    <property type="entry name" value="HATPase_c"/>
    <property type="match status" value="1"/>
</dbReference>
<feature type="transmembrane region" description="Helical" evidence="17">
    <location>
        <begin position="285"/>
        <end position="306"/>
    </location>
</feature>
<dbReference type="Gene3D" id="1.10.287.130">
    <property type="match status" value="1"/>
</dbReference>
<keyword evidence="9" id="KW-0547">Nucleotide-binding</keyword>
<dbReference type="PIRSF" id="PIRSF036431">
    <property type="entry name" value="STHK_DctB"/>
    <property type="match status" value="1"/>
</dbReference>
<dbReference type="InterPro" id="IPR005467">
    <property type="entry name" value="His_kinase_dom"/>
</dbReference>
<dbReference type="Pfam" id="PF02743">
    <property type="entry name" value="dCache_1"/>
    <property type="match status" value="1"/>
</dbReference>
<evidence type="ECO:0000256" key="1">
    <source>
        <dbReference type="ARBA" id="ARBA00000085"/>
    </source>
</evidence>
<organism evidence="19">
    <name type="scientific">Dechloromonas aromatica (strain RCB)</name>
    <dbReference type="NCBI Taxonomy" id="159087"/>
    <lineage>
        <taxon>Bacteria</taxon>
        <taxon>Pseudomonadati</taxon>
        <taxon>Pseudomonadota</taxon>
        <taxon>Betaproteobacteria</taxon>
        <taxon>Rhodocyclales</taxon>
        <taxon>Azonexaceae</taxon>
        <taxon>Dechloromonas</taxon>
    </lineage>
</organism>
<dbReference type="HOGENOM" id="CLU_000445_94_2_4"/>
<dbReference type="GO" id="GO:0005524">
    <property type="term" value="F:ATP binding"/>
    <property type="evidence" value="ECO:0007669"/>
    <property type="project" value="UniProtKB-KW"/>
</dbReference>
<dbReference type="OrthoDB" id="9772100at2"/>
<dbReference type="CDD" id="cd00082">
    <property type="entry name" value="HisKA"/>
    <property type="match status" value="1"/>
</dbReference>
<keyword evidence="13" id="KW-0902">Two-component regulatory system</keyword>
<dbReference type="PANTHER" id="PTHR43065">
    <property type="entry name" value="SENSOR HISTIDINE KINASE"/>
    <property type="match status" value="1"/>
</dbReference>
<dbReference type="SMART" id="SM00388">
    <property type="entry name" value="HisKA"/>
    <property type="match status" value="1"/>
</dbReference>